<evidence type="ECO:0000313" key="1">
    <source>
        <dbReference type="EMBL" id="MST85632.1"/>
    </source>
</evidence>
<evidence type="ECO:0000313" key="2">
    <source>
        <dbReference type="Proteomes" id="UP000438914"/>
    </source>
</evidence>
<dbReference type="Proteomes" id="UP000438914">
    <property type="component" value="Unassembled WGS sequence"/>
</dbReference>
<dbReference type="AlphaFoldDB" id="A0A7K0KIH5"/>
<name>A0A7K0KIH5_9BACT</name>
<evidence type="ECO:0008006" key="3">
    <source>
        <dbReference type="Google" id="ProtNLM"/>
    </source>
</evidence>
<reference evidence="1 2" key="1">
    <citation type="submission" date="2019-08" db="EMBL/GenBank/DDBJ databases">
        <title>In-depth cultivation of the pig gut microbiome towards novel bacterial diversity and tailored functional studies.</title>
        <authorList>
            <person name="Wylensek D."/>
            <person name="Hitch T.C.A."/>
            <person name="Clavel T."/>
        </authorList>
    </citation>
    <scope>NUCLEOTIDE SEQUENCE [LARGE SCALE GENOMIC DNA]</scope>
    <source>
        <strain evidence="1 2">LKV-178-WT-2A</strain>
    </source>
</reference>
<accession>A0A7K0KIH5</accession>
<comment type="caution">
    <text evidence="1">The sequence shown here is derived from an EMBL/GenBank/DDBJ whole genome shotgun (WGS) entry which is preliminary data.</text>
</comment>
<proteinExistence type="predicted"/>
<organism evidence="1 2">
    <name type="scientific">Hallella mizrahii</name>
    <dbReference type="NCBI Taxonomy" id="2606637"/>
    <lineage>
        <taxon>Bacteria</taxon>
        <taxon>Pseudomonadati</taxon>
        <taxon>Bacteroidota</taxon>
        <taxon>Bacteroidia</taxon>
        <taxon>Bacteroidales</taxon>
        <taxon>Prevotellaceae</taxon>
        <taxon>Hallella</taxon>
    </lineage>
</organism>
<sequence length="690" mass="78319">MKQIFFLLMLAFGAVTVGYAQIHGSAKPSSSLLADTAVVLKDVTVEAARVTFRPDGRHIIPSVAQRASATNGYTLLHLLSLPQLQVDAVRHTIADRLNRGEVQLRINGALASKSDLTALDPKRVTSIDYIDNPGVRYGQDIAFVIDIHTRRSDAGYELGTDLTQALARYSDDMVYAKVNRGKSEWALTYNFFYKDNRNEKARTLTDYLLTDGTHDIVSRVDKQHRSRAAGNTVALKYNRADTLGNVLQAKLTADFNHCPGNDVLIDVNGTDVKNFSRDRSFSPVLDLYLVRKLGRHQSITANVVGTHIHTRSYNYMDEGGPYAYHVKGNTSSLIGEAIYENRLKPFTLSLGANYQLKYTRNSYTDDVDAINRLHNQYVYGFAQLKGYLGALTYVAGLGVSNQRYTQGEAHYNFNLFRPQATLAYNFGHGLSLSYDFKQYGFFSRIAMIGDAAIRTNGREWTMGSPNLKPNRCDEHTLRFNYSSPRWNNTLEADYRDHSHCNMAAYFRTDDNRFVYTQRNQRGIKMLYFIDNFSYTIVPDRLVANVNGGFFRYFNFGDDYTHLHNFWMVGGSLEAYLGRWTLTAQGDNGYRFLEGENLGWNYGIPALQCSYQAGPCSVSLTWDHCFMANPKAMSSHLLNRLMHKDYELRSKTIGNFVSLNFTWKLSHGRRYKEAQRKLNNKDTQTGIIGRN</sequence>
<gene>
    <name evidence="1" type="ORF">FYJ73_13330</name>
</gene>
<dbReference type="RefSeq" id="WP_154535217.1">
    <property type="nucleotide sequence ID" value="NZ_VUNG01000044.1"/>
</dbReference>
<protein>
    <recommendedName>
        <fullName evidence="3">Outer membrane protein beta-barrel domain-containing protein</fullName>
    </recommendedName>
</protein>
<dbReference type="SUPFAM" id="SSF56935">
    <property type="entry name" value="Porins"/>
    <property type="match status" value="1"/>
</dbReference>
<keyword evidence="2" id="KW-1185">Reference proteome</keyword>
<dbReference type="EMBL" id="VUNG01000044">
    <property type="protein sequence ID" value="MST85632.1"/>
    <property type="molecule type" value="Genomic_DNA"/>
</dbReference>